<proteinExistence type="predicted"/>
<accession>A0A172UH70</accession>
<reference evidence="1 2" key="1">
    <citation type="submission" date="2016-05" db="EMBL/GenBank/DDBJ databases">
        <title>Complete genome sequence of a phthalic acid esters degrading Mycobacterium sp. YC-RL4.</title>
        <authorList>
            <person name="Ren L."/>
            <person name="Fan S."/>
            <person name="Ruth N."/>
            <person name="Jia Y."/>
            <person name="Wang J."/>
            <person name="Qiao C."/>
        </authorList>
    </citation>
    <scope>NUCLEOTIDE SEQUENCE [LARGE SCALE GENOMIC DNA]</scope>
    <source>
        <strain evidence="1 2">YC-RL4</strain>
    </source>
</reference>
<name>A0A172UH70_9MYCO</name>
<sequence length="177" mass="19370">MTHMHPQTVPAAGRRIPPQAQLQLATGHRFTRTFRQRAENFKLCAGEWQRLAAEEHPTPGQIDKEISDFTAMPLVTVAVVKSFAVDMALPQRQPNAHVQRLDVVHRDGPGGKEQRGDIAVAESNHADLSFLTDAVKHGCPRPLSAEAHDNHVGITLAQCCECSTGRVDHLHGEIAGE</sequence>
<dbReference type="KEGG" id="madi:A7U43_03290"/>
<evidence type="ECO:0000313" key="2">
    <source>
        <dbReference type="Proteomes" id="UP000077143"/>
    </source>
</evidence>
<evidence type="ECO:0000313" key="1">
    <source>
        <dbReference type="EMBL" id="ANE78489.1"/>
    </source>
</evidence>
<dbReference type="EMBL" id="CP015596">
    <property type="protein sequence ID" value="ANE78489.1"/>
    <property type="molecule type" value="Genomic_DNA"/>
</dbReference>
<keyword evidence="2" id="KW-1185">Reference proteome</keyword>
<gene>
    <name evidence="1" type="ORF">A7U43_03290</name>
</gene>
<organism evidence="1 2">
    <name type="scientific">Mycobacterium adipatum</name>
    <dbReference type="NCBI Taxonomy" id="1682113"/>
    <lineage>
        <taxon>Bacteria</taxon>
        <taxon>Bacillati</taxon>
        <taxon>Actinomycetota</taxon>
        <taxon>Actinomycetes</taxon>
        <taxon>Mycobacteriales</taxon>
        <taxon>Mycobacteriaceae</taxon>
        <taxon>Mycobacterium</taxon>
    </lineage>
</organism>
<protein>
    <submittedName>
        <fullName evidence="1">Uncharacterized protein</fullName>
    </submittedName>
</protein>
<dbReference type="Proteomes" id="UP000077143">
    <property type="component" value="Chromosome"/>
</dbReference>
<dbReference type="AlphaFoldDB" id="A0A172UH70"/>